<keyword evidence="3" id="KW-1185">Reference proteome</keyword>
<name>A0A1E5FZH5_9FIRM</name>
<sequence>MSINPIRKKQLFRLLKILLIYLVFIFVVDFLIGSIITSSINIRFIDLITNPSILITLVLFTLSFIYHSRNITEKISGIEKHEILQVAKKENYAIISEDDTKVIVDTKSWFKKIYGIRITIIILDNEAKLMGEAVNVKSFKDKLELYMMNR</sequence>
<feature type="transmembrane region" description="Helical" evidence="1">
    <location>
        <begin position="12"/>
        <end position="36"/>
    </location>
</feature>
<comment type="caution">
    <text evidence="2">The sequence shown here is derived from an EMBL/GenBank/DDBJ whole genome shotgun (WGS) entry which is preliminary data.</text>
</comment>
<evidence type="ECO:0000256" key="1">
    <source>
        <dbReference type="SAM" id="Phobius"/>
    </source>
</evidence>
<evidence type="ECO:0000313" key="3">
    <source>
        <dbReference type="Proteomes" id="UP000094296"/>
    </source>
</evidence>
<evidence type="ECO:0000313" key="2">
    <source>
        <dbReference type="EMBL" id="OEF95976.1"/>
    </source>
</evidence>
<keyword evidence="1" id="KW-0812">Transmembrane</keyword>
<reference evidence="2 3" key="1">
    <citation type="submission" date="2016-09" db="EMBL/GenBank/DDBJ databases">
        <title>Draft genome sequence for the type strain of Desulfuribacillus alkaliarsenatis AHT28, an obligately anaerobic, sulfidogenic bacterium isolated from Russian soda lake sediments.</title>
        <authorList>
            <person name="Abin C.A."/>
            <person name="Hollibaugh J.T."/>
        </authorList>
    </citation>
    <scope>NUCLEOTIDE SEQUENCE [LARGE SCALE GENOMIC DNA]</scope>
    <source>
        <strain evidence="2 3">AHT28</strain>
    </source>
</reference>
<dbReference type="EMBL" id="MIJE01000033">
    <property type="protein sequence ID" value="OEF95976.1"/>
    <property type="molecule type" value="Genomic_DNA"/>
</dbReference>
<dbReference type="AlphaFoldDB" id="A0A1E5FZH5"/>
<dbReference type="STRING" id="766136.BHF68_09495"/>
<gene>
    <name evidence="2" type="ORF">BHF68_09495</name>
</gene>
<keyword evidence="1" id="KW-1133">Transmembrane helix</keyword>
<protein>
    <submittedName>
        <fullName evidence="2">Uncharacterized protein</fullName>
    </submittedName>
</protein>
<feature type="transmembrane region" description="Helical" evidence="1">
    <location>
        <begin position="48"/>
        <end position="66"/>
    </location>
</feature>
<dbReference type="Proteomes" id="UP000094296">
    <property type="component" value="Unassembled WGS sequence"/>
</dbReference>
<proteinExistence type="predicted"/>
<accession>A0A1E5FZH5</accession>
<dbReference type="RefSeq" id="WP_069643896.1">
    <property type="nucleotide sequence ID" value="NZ_MIJE01000033.1"/>
</dbReference>
<keyword evidence="1" id="KW-0472">Membrane</keyword>
<organism evidence="2 3">
    <name type="scientific">Desulfuribacillus alkaliarsenatis</name>
    <dbReference type="NCBI Taxonomy" id="766136"/>
    <lineage>
        <taxon>Bacteria</taxon>
        <taxon>Bacillati</taxon>
        <taxon>Bacillota</taxon>
        <taxon>Desulfuribacillia</taxon>
        <taxon>Desulfuribacillales</taxon>
        <taxon>Desulfuribacillaceae</taxon>
        <taxon>Desulfuribacillus</taxon>
    </lineage>
</organism>